<dbReference type="AlphaFoldDB" id="A0AA40WEU2"/>
<dbReference type="RefSeq" id="WP_000372800.1">
    <property type="nucleotide sequence ID" value="NZ_CP186594.1"/>
</dbReference>
<dbReference type="EMBL" id="JADDXF010000066">
    <property type="protein sequence ID" value="MBE8431828.1"/>
    <property type="molecule type" value="Genomic_DNA"/>
</dbReference>
<evidence type="ECO:0000313" key="2">
    <source>
        <dbReference type="Proteomes" id="UP000644282"/>
    </source>
</evidence>
<proteinExistence type="predicted"/>
<protein>
    <submittedName>
        <fullName evidence="1">Uncharacterized protein</fullName>
    </submittedName>
</protein>
<comment type="caution">
    <text evidence="1">The sequence shown here is derived from an EMBL/GenBank/DDBJ whole genome shotgun (WGS) entry which is preliminary data.</text>
</comment>
<reference evidence="1" key="1">
    <citation type="submission" date="2020-10" db="EMBL/GenBank/DDBJ databases">
        <title>New Zealand Leptospira genomics.</title>
        <authorList>
            <person name="Wilkinson D.A."/>
            <person name="Nisa S."/>
            <person name="Moinet M."/>
            <person name="Benschop J."/>
        </authorList>
    </citation>
    <scope>NUCLEOTIDE SEQUENCE</scope>
    <source>
        <strain evidence="1">ESR8</strain>
    </source>
</reference>
<sequence>MDQSEVDRLWFESESIPGVKFKLNDSATITAGLHKGKSVSIIALISLKPMPTYLVELGEEPYGDLRIPEANLAPQQ</sequence>
<evidence type="ECO:0000313" key="1">
    <source>
        <dbReference type="EMBL" id="MBE8431828.1"/>
    </source>
</evidence>
<accession>A0AA40WEU2</accession>
<organism evidence="1 2">
    <name type="scientific">Leptospira interrogans serovar Pomona</name>
    <dbReference type="NCBI Taxonomy" id="44276"/>
    <lineage>
        <taxon>Bacteria</taxon>
        <taxon>Pseudomonadati</taxon>
        <taxon>Spirochaetota</taxon>
        <taxon>Spirochaetia</taxon>
        <taxon>Leptospirales</taxon>
        <taxon>Leptospiraceae</taxon>
        <taxon>Leptospira</taxon>
    </lineage>
</organism>
<dbReference type="Proteomes" id="UP000644282">
    <property type="component" value="Unassembled WGS sequence"/>
</dbReference>
<gene>
    <name evidence="1" type="ORF">IQB77_18715</name>
</gene>
<name>A0AA40WEU2_LEPIR</name>